<keyword evidence="5" id="KW-0812">Transmembrane</keyword>
<dbReference type="Gene3D" id="1.10.760.10">
    <property type="entry name" value="Cytochrome c-like domain"/>
    <property type="match status" value="2"/>
</dbReference>
<keyword evidence="8" id="KW-1185">Reference proteome</keyword>
<sequence length="344" mass="39080">MKDKSFKNYLRKLRWRICSYCGFIIAIVVVLVLFNFGVFQKYSNSNSIDDIFLKNYDVATLGNSESDRVIKYGYDLFKSTPNYIGPNNGNPEMVYAGNNLSCNNCHLYAGTKPYSAPLIGIIQRFPQYRGRENKIGTIEERIDGCMERSMNGRKMPPNSKEMKALVSYLNWLSRFAPEDGNIEGKGFLSVTLPNRPINLNNGKRIFNSKCAFCHTEEGKGVKKLNSNVYEYPALWGDDSFNNGSGINRVITAAQFIKGNMPYGTTYDSPMLTDEEAYDVAGYINQQQRPTKANLEVDFPDLKKKPVSTPYPPYADNFSIEQHQKGPFQPIIDFYETTYGIIKTK</sequence>
<proteinExistence type="predicted"/>
<keyword evidence="3 4" id="KW-0408">Iron</keyword>
<evidence type="ECO:0000313" key="8">
    <source>
        <dbReference type="Proteomes" id="UP001268651"/>
    </source>
</evidence>
<name>A0ABU3U280_9FLAO</name>
<keyword evidence="2 4" id="KW-0479">Metal-binding</keyword>
<dbReference type="SUPFAM" id="SSF46626">
    <property type="entry name" value="Cytochrome c"/>
    <property type="match status" value="2"/>
</dbReference>
<reference evidence="7 8" key="1">
    <citation type="submission" date="2023-10" db="EMBL/GenBank/DDBJ databases">
        <title>Marimonas sp. nov. isolated from tidal mud flat.</title>
        <authorList>
            <person name="Jaincy N.J."/>
            <person name="Srinivasan S."/>
            <person name="Lee S.-S."/>
        </authorList>
    </citation>
    <scope>NUCLEOTIDE SEQUENCE [LARGE SCALE GENOMIC DNA]</scope>
    <source>
        <strain evidence="7 8">MJ-SS3</strain>
    </source>
</reference>
<evidence type="ECO:0000256" key="3">
    <source>
        <dbReference type="ARBA" id="ARBA00023004"/>
    </source>
</evidence>
<dbReference type="EMBL" id="JAWHTF010000001">
    <property type="protein sequence ID" value="MDU8884524.1"/>
    <property type="molecule type" value="Genomic_DNA"/>
</dbReference>
<feature type="domain" description="Cytochrome c" evidence="6">
    <location>
        <begin position="197"/>
        <end position="287"/>
    </location>
</feature>
<dbReference type="Pfam" id="PF21342">
    <property type="entry name" value="SoxA-TsdA_cyt-c"/>
    <property type="match status" value="1"/>
</dbReference>
<evidence type="ECO:0000256" key="4">
    <source>
        <dbReference type="PROSITE-ProRule" id="PRU00433"/>
    </source>
</evidence>
<keyword evidence="5" id="KW-1133">Transmembrane helix</keyword>
<evidence type="ECO:0000259" key="6">
    <source>
        <dbReference type="PROSITE" id="PS51007"/>
    </source>
</evidence>
<dbReference type="InterPro" id="IPR051459">
    <property type="entry name" value="Cytochrome_c-type_DH"/>
</dbReference>
<evidence type="ECO:0000256" key="2">
    <source>
        <dbReference type="ARBA" id="ARBA00022723"/>
    </source>
</evidence>
<feature type="transmembrane region" description="Helical" evidence="5">
    <location>
        <begin position="20"/>
        <end position="39"/>
    </location>
</feature>
<evidence type="ECO:0000256" key="5">
    <source>
        <dbReference type="SAM" id="Phobius"/>
    </source>
</evidence>
<evidence type="ECO:0000313" key="7">
    <source>
        <dbReference type="EMBL" id="MDU8884524.1"/>
    </source>
</evidence>
<dbReference type="Pfam" id="PF00034">
    <property type="entry name" value="Cytochrom_C"/>
    <property type="match status" value="1"/>
</dbReference>
<organism evidence="7 8">
    <name type="scientific">Gilvirhabdus luticola</name>
    <dbReference type="NCBI Taxonomy" id="3079858"/>
    <lineage>
        <taxon>Bacteria</taxon>
        <taxon>Pseudomonadati</taxon>
        <taxon>Bacteroidota</taxon>
        <taxon>Flavobacteriia</taxon>
        <taxon>Flavobacteriales</taxon>
        <taxon>Flavobacteriaceae</taxon>
        <taxon>Gilvirhabdus</taxon>
    </lineage>
</organism>
<dbReference type="PANTHER" id="PTHR35008:SF9">
    <property type="entry name" value="CYTOCHROME C DOMAIN-CONTAINING PROTEIN"/>
    <property type="match status" value="1"/>
</dbReference>
<accession>A0ABU3U280</accession>
<dbReference type="PANTHER" id="PTHR35008">
    <property type="entry name" value="BLL4482 PROTEIN-RELATED"/>
    <property type="match status" value="1"/>
</dbReference>
<dbReference type="PROSITE" id="PS51007">
    <property type="entry name" value="CYTC"/>
    <property type="match status" value="1"/>
</dbReference>
<dbReference type="InterPro" id="IPR036909">
    <property type="entry name" value="Cyt_c-like_dom_sf"/>
</dbReference>
<comment type="caution">
    <text evidence="7">The sequence shown here is derived from an EMBL/GenBank/DDBJ whole genome shotgun (WGS) entry which is preliminary data.</text>
</comment>
<dbReference type="RefSeq" id="WP_316660222.1">
    <property type="nucleotide sequence ID" value="NZ_JAWHTF010000001.1"/>
</dbReference>
<protein>
    <submittedName>
        <fullName evidence="7">C-type cytochrome</fullName>
    </submittedName>
</protein>
<dbReference type="Proteomes" id="UP001268651">
    <property type="component" value="Unassembled WGS sequence"/>
</dbReference>
<dbReference type="InterPro" id="IPR009056">
    <property type="entry name" value="Cyt_c-like_dom"/>
</dbReference>
<evidence type="ECO:0000256" key="1">
    <source>
        <dbReference type="ARBA" id="ARBA00022617"/>
    </source>
</evidence>
<keyword evidence="1 4" id="KW-0349">Heme</keyword>
<keyword evidence="5" id="KW-0472">Membrane</keyword>
<gene>
    <name evidence="7" type="ORF">RXV94_00015</name>
</gene>